<dbReference type="PANTHER" id="PTHR46600:SF11">
    <property type="entry name" value="THAP DOMAIN-CONTAINING PROTEIN 10"/>
    <property type="match status" value="1"/>
</dbReference>
<sequence length="151" mass="17123">MPEKAHCVVTGCHSVNLTLHYFPNNEDIRQQWLLFVSGGQAAPKIMILSRVYSAHFQRSCFINWGEHSMGLTRKLILKTDAVPSLTVDQWILQALTIIFPGNLLSRNVVIQNQLFQGKEGGICCEGCEDRPDILKTTCTSLPGWEIHEDRW</sequence>
<name>A0AAN8KS50_9TELE</name>
<keyword evidence="6" id="KW-0805">Transcription regulation</keyword>
<comment type="subcellular location">
    <subcellularLocation>
        <location evidence="6">Nucleus</location>
        <location evidence="6">Nucleoplasm</location>
    </subcellularLocation>
</comment>
<evidence type="ECO:0000313" key="9">
    <source>
        <dbReference type="Proteomes" id="UP001356427"/>
    </source>
</evidence>
<keyword evidence="2 5" id="KW-0863">Zinc-finger</keyword>
<keyword evidence="3" id="KW-0862">Zinc</keyword>
<feature type="domain" description="THAP-type" evidence="7">
    <location>
        <begin position="1"/>
        <end position="86"/>
    </location>
</feature>
<keyword evidence="6" id="KW-0175">Coiled coil</keyword>
<dbReference type="EMBL" id="JAGTTL010000028">
    <property type="protein sequence ID" value="KAK6299979.1"/>
    <property type="molecule type" value="Genomic_DNA"/>
</dbReference>
<dbReference type="GO" id="GO:0005654">
    <property type="term" value="C:nucleoplasm"/>
    <property type="evidence" value="ECO:0007669"/>
    <property type="project" value="UniProtKB-SubCell"/>
</dbReference>
<evidence type="ECO:0000256" key="6">
    <source>
        <dbReference type="RuleBase" id="RU369073"/>
    </source>
</evidence>
<dbReference type="SUPFAM" id="SSF57716">
    <property type="entry name" value="Glucocorticoid receptor-like (DNA-binding domain)"/>
    <property type="match status" value="1"/>
</dbReference>
<dbReference type="InterPro" id="IPR026516">
    <property type="entry name" value="THAP1/10"/>
</dbReference>
<dbReference type="Pfam" id="PF05485">
    <property type="entry name" value="THAP"/>
    <property type="match status" value="1"/>
</dbReference>
<protein>
    <recommendedName>
        <fullName evidence="6">THAP domain-containing protein 1</fullName>
    </recommendedName>
</protein>
<keyword evidence="9" id="KW-1185">Reference proteome</keyword>
<comment type="similarity">
    <text evidence="6">Belongs to the THAP1 family.</text>
</comment>
<keyword evidence="6" id="KW-0131">Cell cycle</keyword>
<organism evidence="8 9">
    <name type="scientific">Coregonus suidteri</name>
    <dbReference type="NCBI Taxonomy" id="861788"/>
    <lineage>
        <taxon>Eukaryota</taxon>
        <taxon>Metazoa</taxon>
        <taxon>Chordata</taxon>
        <taxon>Craniata</taxon>
        <taxon>Vertebrata</taxon>
        <taxon>Euteleostomi</taxon>
        <taxon>Actinopterygii</taxon>
        <taxon>Neopterygii</taxon>
        <taxon>Teleostei</taxon>
        <taxon>Protacanthopterygii</taxon>
        <taxon>Salmoniformes</taxon>
        <taxon>Salmonidae</taxon>
        <taxon>Coregoninae</taxon>
        <taxon>Coregonus</taxon>
    </lineage>
</organism>
<keyword evidence="6" id="KW-0539">Nucleus</keyword>
<dbReference type="SMART" id="SM00980">
    <property type="entry name" value="THAP"/>
    <property type="match status" value="1"/>
</dbReference>
<keyword evidence="4 5" id="KW-0238">DNA-binding</keyword>
<accession>A0AAN8KS50</accession>
<evidence type="ECO:0000256" key="4">
    <source>
        <dbReference type="ARBA" id="ARBA00023125"/>
    </source>
</evidence>
<evidence type="ECO:0000256" key="1">
    <source>
        <dbReference type="ARBA" id="ARBA00022723"/>
    </source>
</evidence>
<gene>
    <name evidence="8" type="ORF">J4Q44_G00300120</name>
</gene>
<proteinExistence type="inferred from homology"/>
<dbReference type="GO" id="GO:0001935">
    <property type="term" value="P:endothelial cell proliferation"/>
    <property type="evidence" value="ECO:0007669"/>
    <property type="project" value="UniProtKB-UniRule"/>
</dbReference>
<evidence type="ECO:0000313" key="8">
    <source>
        <dbReference type="EMBL" id="KAK6299979.1"/>
    </source>
</evidence>
<evidence type="ECO:0000256" key="2">
    <source>
        <dbReference type="ARBA" id="ARBA00022771"/>
    </source>
</evidence>
<evidence type="ECO:0000256" key="5">
    <source>
        <dbReference type="PROSITE-ProRule" id="PRU00309"/>
    </source>
</evidence>
<dbReference type="Proteomes" id="UP001356427">
    <property type="component" value="Unassembled WGS sequence"/>
</dbReference>
<dbReference type="GO" id="GO:0043565">
    <property type="term" value="F:sequence-specific DNA binding"/>
    <property type="evidence" value="ECO:0007669"/>
    <property type="project" value="UniProtKB-UniRule"/>
</dbReference>
<comment type="caution">
    <text evidence="8">The sequence shown here is derived from an EMBL/GenBank/DDBJ whole genome shotgun (WGS) entry which is preliminary data.</text>
</comment>
<dbReference type="PANTHER" id="PTHR46600">
    <property type="entry name" value="THAP DOMAIN-CONTAINING"/>
    <property type="match status" value="1"/>
</dbReference>
<reference evidence="8 9" key="1">
    <citation type="submission" date="2021-04" db="EMBL/GenBank/DDBJ databases">
        <authorList>
            <person name="De Guttry C."/>
            <person name="Zahm M."/>
            <person name="Klopp C."/>
            <person name="Cabau C."/>
            <person name="Louis A."/>
            <person name="Berthelot C."/>
            <person name="Parey E."/>
            <person name="Roest Crollius H."/>
            <person name="Montfort J."/>
            <person name="Robinson-Rechavi M."/>
            <person name="Bucao C."/>
            <person name="Bouchez O."/>
            <person name="Gislard M."/>
            <person name="Lluch J."/>
            <person name="Milhes M."/>
            <person name="Lampietro C."/>
            <person name="Lopez Roques C."/>
            <person name="Donnadieu C."/>
            <person name="Braasch I."/>
            <person name="Desvignes T."/>
            <person name="Postlethwait J."/>
            <person name="Bobe J."/>
            <person name="Wedekind C."/>
            <person name="Guiguen Y."/>
        </authorList>
    </citation>
    <scope>NUCLEOTIDE SEQUENCE [LARGE SCALE GENOMIC DNA]</scope>
    <source>
        <strain evidence="8">Cs_M1</strain>
        <tissue evidence="8">Blood</tissue>
    </source>
</reference>
<keyword evidence="1" id="KW-0479">Metal-binding</keyword>
<evidence type="ECO:0000256" key="3">
    <source>
        <dbReference type="ARBA" id="ARBA00022833"/>
    </source>
</evidence>
<dbReference type="GO" id="GO:0003700">
    <property type="term" value="F:DNA-binding transcription factor activity"/>
    <property type="evidence" value="ECO:0007669"/>
    <property type="project" value="UniProtKB-UniRule"/>
</dbReference>
<dbReference type="GO" id="GO:0008270">
    <property type="term" value="F:zinc ion binding"/>
    <property type="evidence" value="ECO:0007669"/>
    <property type="project" value="UniProtKB-KW"/>
</dbReference>
<comment type="function">
    <text evidence="6">DNA-binding transcription regulator that regulates endothelial cell proliferation and G1/S cell-cycle progression. Specifically binds the 5'-[AT]NTNN[GT]GGCA[AGT]-3' core DNA sequence and acts by modulating expression of pRB-E2F cell-cycle target genes.</text>
</comment>
<dbReference type="InterPro" id="IPR006612">
    <property type="entry name" value="THAP_Znf"/>
</dbReference>
<keyword evidence="6" id="KW-0804">Transcription</keyword>
<dbReference type="AlphaFoldDB" id="A0AAN8KS50"/>
<dbReference type="PROSITE" id="PS50950">
    <property type="entry name" value="ZF_THAP"/>
    <property type="match status" value="1"/>
</dbReference>
<evidence type="ECO:0000259" key="7">
    <source>
        <dbReference type="PROSITE" id="PS50950"/>
    </source>
</evidence>